<keyword evidence="1" id="KW-1133">Transmembrane helix</keyword>
<gene>
    <name evidence="2" type="ORF">S01H1_18190</name>
</gene>
<dbReference type="EMBL" id="BARS01009706">
    <property type="protein sequence ID" value="GAF78440.1"/>
    <property type="molecule type" value="Genomic_DNA"/>
</dbReference>
<accession>X0TQN3</accession>
<keyword evidence="1" id="KW-0812">Transmembrane</keyword>
<comment type="caution">
    <text evidence="2">The sequence shown here is derived from an EMBL/GenBank/DDBJ whole genome shotgun (WGS) entry which is preliminary data.</text>
</comment>
<reference evidence="2" key="1">
    <citation type="journal article" date="2014" name="Front. Microbiol.">
        <title>High frequency of phylogenetically diverse reductive dehalogenase-homologous genes in deep subseafloor sedimentary metagenomes.</title>
        <authorList>
            <person name="Kawai M."/>
            <person name="Futagami T."/>
            <person name="Toyoda A."/>
            <person name="Takaki Y."/>
            <person name="Nishi S."/>
            <person name="Hori S."/>
            <person name="Arai W."/>
            <person name="Tsubouchi T."/>
            <person name="Morono Y."/>
            <person name="Uchiyama I."/>
            <person name="Ito T."/>
            <person name="Fujiyama A."/>
            <person name="Inagaki F."/>
            <person name="Takami H."/>
        </authorList>
    </citation>
    <scope>NUCLEOTIDE SEQUENCE</scope>
    <source>
        <strain evidence="2">Expedition CK06-06</strain>
    </source>
</reference>
<feature type="transmembrane region" description="Helical" evidence="1">
    <location>
        <begin position="54"/>
        <end position="73"/>
    </location>
</feature>
<evidence type="ECO:0000256" key="1">
    <source>
        <dbReference type="SAM" id="Phobius"/>
    </source>
</evidence>
<name>X0TQN3_9ZZZZ</name>
<sequence length="74" mass="8295">MEDQCKLHSDMLARMDVHVTEMHKWTFGNGQPGAAGRLVELETVVKELRKPKQWPSIVAALCAVTAVVMNFVLM</sequence>
<proteinExistence type="predicted"/>
<protein>
    <submittedName>
        <fullName evidence="2">Uncharacterized protein</fullName>
    </submittedName>
</protein>
<evidence type="ECO:0000313" key="2">
    <source>
        <dbReference type="EMBL" id="GAF78440.1"/>
    </source>
</evidence>
<keyword evidence="1" id="KW-0472">Membrane</keyword>
<organism evidence="2">
    <name type="scientific">marine sediment metagenome</name>
    <dbReference type="NCBI Taxonomy" id="412755"/>
    <lineage>
        <taxon>unclassified sequences</taxon>
        <taxon>metagenomes</taxon>
        <taxon>ecological metagenomes</taxon>
    </lineage>
</organism>
<dbReference type="AlphaFoldDB" id="X0TQN3"/>